<dbReference type="Proteomes" id="UP000321617">
    <property type="component" value="Unassembled WGS sequence"/>
</dbReference>
<keyword evidence="3" id="KW-0804">Transcription</keyword>
<evidence type="ECO:0000256" key="2">
    <source>
        <dbReference type="ARBA" id="ARBA00023125"/>
    </source>
</evidence>
<dbReference type="Gene3D" id="1.10.357.10">
    <property type="entry name" value="Tetracycline Repressor, domain 2"/>
    <property type="match status" value="1"/>
</dbReference>
<keyword evidence="2 4" id="KW-0238">DNA-binding</keyword>
<dbReference type="GO" id="GO:0045892">
    <property type="term" value="P:negative regulation of DNA-templated transcription"/>
    <property type="evidence" value="ECO:0007669"/>
    <property type="project" value="InterPro"/>
</dbReference>
<dbReference type="PANTHER" id="PTHR30055">
    <property type="entry name" value="HTH-TYPE TRANSCRIPTIONAL REGULATOR RUTR"/>
    <property type="match status" value="1"/>
</dbReference>
<dbReference type="RefSeq" id="WP_147132072.1">
    <property type="nucleotide sequence ID" value="NZ_BAABIJ010000001.1"/>
</dbReference>
<reference evidence="7 8" key="1">
    <citation type="journal article" date="2013" name="Stand. Genomic Sci.">
        <title>Genomic Encyclopedia of Type Strains, Phase I: The one thousand microbial genomes (KMG-I) project.</title>
        <authorList>
            <person name="Kyrpides N.C."/>
            <person name="Woyke T."/>
            <person name="Eisen J.A."/>
            <person name="Garrity G."/>
            <person name="Lilburn T.G."/>
            <person name="Beck B.J."/>
            <person name="Whitman W.B."/>
            <person name="Hugenholtz P."/>
            <person name="Klenk H.P."/>
        </authorList>
    </citation>
    <scope>NUCLEOTIDE SEQUENCE [LARGE SCALE GENOMIC DNA]</scope>
    <source>
        <strain evidence="7 8">DSM 45044</strain>
    </source>
</reference>
<dbReference type="InterPro" id="IPR009057">
    <property type="entry name" value="Homeodomain-like_sf"/>
</dbReference>
<evidence type="ECO:0000256" key="5">
    <source>
        <dbReference type="SAM" id="MobiDB-lite"/>
    </source>
</evidence>
<dbReference type="InterPro" id="IPR050109">
    <property type="entry name" value="HTH-type_TetR-like_transc_reg"/>
</dbReference>
<keyword evidence="8" id="KW-1185">Reference proteome</keyword>
<dbReference type="InterPro" id="IPR036271">
    <property type="entry name" value="Tet_transcr_reg_TetR-rel_C_sf"/>
</dbReference>
<dbReference type="OrthoDB" id="2570341at2"/>
<evidence type="ECO:0000256" key="4">
    <source>
        <dbReference type="PROSITE-ProRule" id="PRU00335"/>
    </source>
</evidence>
<feature type="compositionally biased region" description="Basic and acidic residues" evidence="5">
    <location>
        <begin position="1"/>
        <end position="11"/>
    </location>
</feature>
<dbReference type="PROSITE" id="PS50977">
    <property type="entry name" value="HTH_TETR_2"/>
    <property type="match status" value="1"/>
</dbReference>
<dbReference type="Pfam" id="PF00440">
    <property type="entry name" value="TetR_N"/>
    <property type="match status" value="1"/>
</dbReference>
<proteinExistence type="predicted"/>
<organism evidence="7 8">
    <name type="scientific">Stackebrandtia albiflava</name>
    <dbReference type="NCBI Taxonomy" id="406432"/>
    <lineage>
        <taxon>Bacteria</taxon>
        <taxon>Bacillati</taxon>
        <taxon>Actinomycetota</taxon>
        <taxon>Actinomycetes</taxon>
        <taxon>Glycomycetales</taxon>
        <taxon>Glycomycetaceae</taxon>
        <taxon>Stackebrandtia</taxon>
    </lineage>
</organism>
<dbReference type="EMBL" id="VLLL01000005">
    <property type="protein sequence ID" value="TWJ14663.1"/>
    <property type="molecule type" value="Genomic_DNA"/>
</dbReference>
<dbReference type="SUPFAM" id="SSF46689">
    <property type="entry name" value="Homeodomain-like"/>
    <property type="match status" value="1"/>
</dbReference>
<dbReference type="PANTHER" id="PTHR30055:SF151">
    <property type="entry name" value="TRANSCRIPTIONAL REGULATORY PROTEIN"/>
    <property type="match status" value="1"/>
</dbReference>
<name>A0A562V9Y0_9ACTN</name>
<feature type="compositionally biased region" description="Low complexity" evidence="5">
    <location>
        <begin position="12"/>
        <end position="22"/>
    </location>
</feature>
<evidence type="ECO:0000313" key="8">
    <source>
        <dbReference type="Proteomes" id="UP000321617"/>
    </source>
</evidence>
<comment type="caution">
    <text evidence="7">The sequence shown here is derived from an EMBL/GenBank/DDBJ whole genome shotgun (WGS) entry which is preliminary data.</text>
</comment>
<dbReference type="Pfam" id="PF02909">
    <property type="entry name" value="TetR_C_1"/>
    <property type="match status" value="1"/>
</dbReference>
<dbReference type="Gene3D" id="1.10.10.60">
    <property type="entry name" value="Homeodomain-like"/>
    <property type="match status" value="1"/>
</dbReference>
<evidence type="ECO:0000259" key="6">
    <source>
        <dbReference type="PROSITE" id="PS50977"/>
    </source>
</evidence>
<protein>
    <submittedName>
        <fullName evidence="7">TetR family transcriptional regulator</fullName>
    </submittedName>
</protein>
<evidence type="ECO:0000256" key="1">
    <source>
        <dbReference type="ARBA" id="ARBA00023015"/>
    </source>
</evidence>
<dbReference type="InterPro" id="IPR001647">
    <property type="entry name" value="HTH_TetR"/>
</dbReference>
<evidence type="ECO:0000256" key="3">
    <source>
        <dbReference type="ARBA" id="ARBA00023163"/>
    </source>
</evidence>
<accession>A0A562V9Y0</accession>
<keyword evidence="1" id="KW-0805">Transcription regulation</keyword>
<feature type="region of interest" description="Disordered" evidence="5">
    <location>
        <begin position="1"/>
        <end position="22"/>
    </location>
</feature>
<feature type="DNA-binding region" description="H-T-H motif" evidence="4">
    <location>
        <begin position="47"/>
        <end position="66"/>
    </location>
</feature>
<gene>
    <name evidence="7" type="ORF">LX16_0350</name>
</gene>
<evidence type="ECO:0000313" key="7">
    <source>
        <dbReference type="EMBL" id="TWJ14663.1"/>
    </source>
</evidence>
<dbReference type="GO" id="GO:0000976">
    <property type="term" value="F:transcription cis-regulatory region binding"/>
    <property type="evidence" value="ECO:0007669"/>
    <property type="project" value="TreeGrafter"/>
</dbReference>
<dbReference type="InterPro" id="IPR004111">
    <property type="entry name" value="Repressor_TetR_C"/>
</dbReference>
<dbReference type="AlphaFoldDB" id="A0A562V9Y0"/>
<dbReference type="GO" id="GO:0003700">
    <property type="term" value="F:DNA-binding transcription factor activity"/>
    <property type="evidence" value="ECO:0007669"/>
    <property type="project" value="TreeGrafter"/>
</dbReference>
<dbReference type="SUPFAM" id="SSF48498">
    <property type="entry name" value="Tetracyclin repressor-like, C-terminal domain"/>
    <property type="match status" value="1"/>
</dbReference>
<feature type="domain" description="HTH tetR-type" evidence="6">
    <location>
        <begin position="24"/>
        <end position="84"/>
    </location>
</feature>
<sequence>MATIDGRDLLWGRRTPPTRGRPATLSTERIVAEATAVADAEGLAALSMKRLAEQLGSGVMSLYRHIPGKAELVALMLDNAFGEPPRTDSGDWRRDTRTLAMALRAMYHAHPWAVAASSETRPVGPRETAWLEAQLRALAPLGLSAGATMSTALAVSSYIRGAMQSEVPGHVPEFSHLEYADARERFPVVTATVLAPDFGEAAELRHYVEFGLDRLLDGIEAARSRA</sequence>